<evidence type="ECO:0000313" key="2">
    <source>
        <dbReference type="Proteomes" id="UP000693738"/>
    </source>
</evidence>
<name>A0A8J2J3D9_FUSEQ</name>
<evidence type="ECO:0000313" key="1">
    <source>
        <dbReference type="EMBL" id="CAG7566057.1"/>
    </source>
</evidence>
<reference evidence="1" key="1">
    <citation type="submission" date="2021-05" db="EMBL/GenBank/DDBJ databases">
        <authorList>
            <person name="Khan N."/>
        </authorList>
    </citation>
    <scope>NUCLEOTIDE SEQUENCE</scope>
</reference>
<dbReference type="Proteomes" id="UP000693738">
    <property type="component" value="Unassembled WGS sequence"/>
</dbReference>
<organism evidence="1 2">
    <name type="scientific">Fusarium equiseti</name>
    <name type="common">Fusarium scirpi</name>
    <dbReference type="NCBI Taxonomy" id="61235"/>
    <lineage>
        <taxon>Eukaryota</taxon>
        <taxon>Fungi</taxon>
        <taxon>Dikarya</taxon>
        <taxon>Ascomycota</taxon>
        <taxon>Pezizomycotina</taxon>
        <taxon>Sordariomycetes</taxon>
        <taxon>Hypocreomycetidae</taxon>
        <taxon>Hypocreales</taxon>
        <taxon>Nectriaceae</taxon>
        <taxon>Fusarium</taxon>
        <taxon>Fusarium incarnatum-equiseti species complex</taxon>
    </lineage>
</organism>
<comment type="caution">
    <text evidence="1">The sequence shown here is derived from an EMBL/GenBank/DDBJ whole genome shotgun (WGS) entry which is preliminary data.</text>
</comment>
<proteinExistence type="predicted"/>
<accession>A0A8J2J3D9</accession>
<protein>
    <submittedName>
        <fullName evidence="1">Uncharacterized protein</fullName>
    </submittedName>
</protein>
<gene>
    <name evidence="1" type="ORF">FEQUK3_LOCUS11776</name>
</gene>
<dbReference type="AlphaFoldDB" id="A0A8J2J3D9"/>
<dbReference type="EMBL" id="CAJSTJ010000195">
    <property type="protein sequence ID" value="CAG7566057.1"/>
    <property type="molecule type" value="Genomic_DNA"/>
</dbReference>
<sequence>MPNRWPKLLHSFNKHFEVNSGPDLEDGHSGFEAPVEKLKILIFWAILSYYEMAGSIQERMFVDIGDRGQLIGVDIVLSGKLNTPILGQPDSTELIQPGVPVIDLTWQVEGKLGTWISRKKESDYEDLVFLFQKYEDATSEWTENLPKKWRQEFYEVFEADVKAQALRKNMKRALSLV</sequence>